<name>A0A378WP15_9NOCA</name>
<evidence type="ECO:0000313" key="2">
    <source>
        <dbReference type="Proteomes" id="UP000255082"/>
    </source>
</evidence>
<dbReference type="EMBL" id="UGRU01000001">
    <property type="protein sequence ID" value="SUA42345.1"/>
    <property type="molecule type" value="Genomic_DNA"/>
</dbReference>
<dbReference type="AlphaFoldDB" id="A0A378WP15"/>
<dbReference type="Proteomes" id="UP000255082">
    <property type="component" value="Unassembled WGS sequence"/>
</dbReference>
<dbReference type="InterPro" id="IPR047681">
    <property type="entry name" value="PPA1309-like"/>
</dbReference>
<gene>
    <name evidence="1" type="ORF">NCTC13184_01698</name>
</gene>
<dbReference type="RefSeq" id="WP_265337395.1">
    <property type="nucleotide sequence ID" value="NZ_JAJFOE010000001.1"/>
</dbReference>
<reference evidence="1 2" key="1">
    <citation type="submission" date="2018-06" db="EMBL/GenBank/DDBJ databases">
        <authorList>
            <consortium name="Pathogen Informatics"/>
            <person name="Doyle S."/>
        </authorList>
    </citation>
    <scope>NUCLEOTIDE SEQUENCE [LARGE SCALE GENOMIC DNA]</scope>
    <source>
        <strain evidence="1 2">NCTC13184</strain>
    </source>
</reference>
<sequence>MAPVCRGGDAGARGGRTVSAVTVDNPSSALYRCIRDVAEFADTEGWDQPPQLFALVPTADLVAAEPTLEDQLDDGAALTPIAQEPLPDDLTGDSMALDEFLATTSWPPAVEGVVLVQQIVVLPPTAERTLDEAIAPLLADRDAADRAGRDAAQTHPERRDARLYAGVLRDGVSLCLLQLRPEEDEAFPELDLRTAPNLAPNLVDALRHTLENEPD</sequence>
<protein>
    <submittedName>
        <fullName evidence="1">Uncharacterized protein</fullName>
    </submittedName>
</protein>
<organism evidence="1 2">
    <name type="scientific">Nocardia africana</name>
    <dbReference type="NCBI Taxonomy" id="134964"/>
    <lineage>
        <taxon>Bacteria</taxon>
        <taxon>Bacillati</taxon>
        <taxon>Actinomycetota</taxon>
        <taxon>Actinomycetes</taxon>
        <taxon>Mycobacteriales</taxon>
        <taxon>Nocardiaceae</taxon>
        <taxon>Nocardia</taxon>
    </lineage>
</organism>
<accession>A0A378WP15</accession>
<dbReference type="NCBIfam" id="NF040618">
    <property type="entry name" value="PPA1309_fam"/>
    <property type="match status" value="1"/>
</dbReference>
<evidence type="ECO:0000313" key="1">
    <source>
        <dbReference type="EMBL" id="SUA42345.1"/>
    </source>
</evidence>
<proteinExistence type="predicted"/>